<evidence type="ECO:0000313" key="2">
    <source>
        <dbReference type="EMBL" id="MBG6141640.1"/>
    </source>
</evidence>
<comment type="caution">
    <text evidence="2">The sequence shown here is derived from an EMBL/GenBank/DDBJ whole genome shotgun (WGS) entry which is preliminary data.</text>
</comment>
<dbReference type="EMBL" id="JADOUF010000001">
    <property type="protein sequence ID" value="MBG6141640.1"/>
    <property type="molecule type" value="Genomic_DNA"/>
</dbReference>
<organism evidence="2 3">
    <name type="scientific">Longispora fulva</name>
    <dbReference type="NCBI Taxonomy" id="619741"/>
    <lineage>
        <taxon>Bacteria</taxon>
        <taxon>Bacillati</taxon>
        <taxon>Actinomycetota</taxon>
        <taxon>Actinomycetes</taxon>
        <taxon>Micromonosporales</taxon>
        <taxon>Micromonosporaceae</taxon>
        <taxon>Longispora</taxon>
    </lineage>
</organism>
<keyword evidence="3" id="KW-1185">Reference proteome</keyword>
<proteinExistence type="predicted"/>
<name>A0A8J7GPU3_9ACTN</name>
<dbReference type="Pfam" id="PF25833">
    <property type="entry name" value="Fn3_SaeA_3rd"/>
    <property type="match status" value="1"/>
</dbReference>
<dbReference type="Proteomes" id="UP000622552">
    <property type="component" value="Unassembled WGS sequence"/>
</dbReference>
<dbReference type="InterPro" id="IPR013783">
    <property type="entry name" value="Ig-like_fold"/>
</dbReference>
<dbReference type="Gene3D" id="2.60.40.10">
    <property type="entry name" value="Immunoglobulins"/>
    <property type="match status" value="1"/>
</dbReference>
<dbReference type="RefSeq" id="WP_197008029.1">
    <property type="nucleotide sequence ID" value="NZ_BONS01000013.1"/>
</dbReference>
<sequence length="888" mass="93680">MPFDPAGYEREVLRPLRRLLGALPGDLVTRYAVEPDMDSAQLERHLRAVRALWNRKQANGQTSLGRVCQMMISADEELKRSAGARMTDPAWWRERAGEYEGRLRPQHDQLVRDLRASYGGSGRITRAQLDLIADTRAELGVDRVRRAARDAGLAVVDGVELPTESGLDRTAWADLREQLRTAQAPTVVHLLHPGLARPFALVHRFEVTGAPALRLDAATLRSRVRDAERTADSPAVRAAKAALAILRTGVDKGLDLRTLALFHLVEVVRTRRDAGMPEALLVTEATGLGLAPDDAGLLVASLPPGRGAAVRPADAVRAHLAAGELAGARAALAGLATTDPEYPAVAAQVADAADRFALLLREAGEAATAGREGDAERLLREAAGIDAADAGLATQLRRLPVGAALDVTASPAGGLVRLAWRAPVSGAGDLRYRVLRAEGRVPAHERDGVVVADTAAARAEDAPPVARRLRYAVFVTAPDRAWSRAAGTGEVELLPPVADVLLLGHVDHVTGSWQAHPGATGVRVTRAVGRPSATGTEVETTGSSFTDTDMTEGVEHFYGLTAVYRAADGSERVAATVVESVVPRGAATAVADLAAVPVTVAGRPVLRLSWTGEGEVVLRRADTAPGWPEGEVVEIRTMRGYGSPVPGHRRLVDGRSVLDTDAPTGHFVYVPFAVGGTGAVVGRPVAVGLSTPVRGLRARRSGDRVVLSWEWPDEVGMAEVTWTTPEGAVTRQVSRAGYADGCAFPVGAGGGTAEVRGVTAGPHGLAVSLPVSATVGGPPARVSYAIGRRPGLRYRLSRHRVVTVSADRPCAGLELVVVLAPGIVTPSTAEHGTHLARWTGDLTPGVPATFELELPASARAPYWLRCFVVRPADVVAVDPPISDLKVAR</sequence>
<accession>A0A8J7GPU3</accession>
<evidence type="ECO:0000259" key="1">
    <source>
        <dbReference type="Pfam" id="PF25833"/>
    </source>
</evidence>
<protein>
    <recommendedName>
        <fullName evidence="1">SaeA second Fn3-like domain-containing protein</fullName>
    </recommendedName>
</protein>
<dbReference type="GO" id="GO:0005975">
    <property type="term" value="P:carbohydrate metabolic process"/>
    <property type="evidence" value="ECO:0007669"/>
    <property type="project" value="UniProtKB-ARBA"/>
</dbReference>
<dbReference type="InterPro" id="IPR058692">
    <property type="entry name" value="Fn3_SaeA_2nd"/>
</dbReference>
<gene>
    <name evidence="2" type="ORF">IW245_007834</name>
</gene>
<evidence type="ECO:0000313" key="3">
    <source>
        <dbReference type="Proteomes" id="UP000622552"/>
    </source>
</evidence>
<feature type="domain" description="SaeA second Fn3-like" evidence="1">
    <location>
        <begin position="504"/>
        <end position="581"/>
    </location>
</feature>
<reference evidence="2" key="1">
    <citation type="submission" date="2020-11" db="EMBL/GenBank/DDBJ databases">
        <title>Sequencing the genomes of 1000 actinobacteria strains.</title>
        <authorList>
            <person name="Klenk H.-P."/>
        </authorList>
    </citation>
    <scope>NUCLEOTIDE SEQUENCE</scope>
    <source>
        <strain evidence="2">DSM 45356</strain>
    </source>
</reference>
<dbReference type="AlphaFoldDB" id="A0A8J7GPU3"/>